<evidence type="ECO:0000256" key="3">
    <source>
        <dbReference type="ARBA" id="ARBA00022723"/>
    </source>
</evidence>
<dbReference type="PANTHER" id="PTHR42946">
    <property type="entry name" value="PHOSPHOHEXOSE MUTASE"/>
    <property type="match status" value="1"/>
</dbReference>
<comment type="catalytic activity">
    <reaction evidence="6 9 11">
        <text>alpha-D-glucosamine 1-phosphate = D-glucosamine 6-phosphate</text>
        <dbReference type="Rhea" id="RHEA:23424"/>
        <dbReference type="ChEBI" id="CHEBI:58516"/>
        <dbReference type="ChEBI" id="CHEBI:58725"/>
        <dbReference type="EC" id="5.4.2.10"/>
    </reaction>
</comment>
<dbReference type="GO" id="GO:0004615">
    <property type="term" value="F:phosphomannomutase activity"/>
    <property type="evidence" value="ECO:0007669"/>
    <property type="project" value="TreeGrafter"/>
</dbReference>
<dbReference type="PRINTS" id="PR00509">
    <property type="entry name" value="PGMPMM"/>
</dbReference>
<dbReference type="GO" id="GO:0008966">
    <property type="term" value="F:phosphoglucosamine mutase activity"/>
    <property type="evidence" value="ECO:0007669"/>
    <property type="project" value="UniProtKB-UniRule"/>
</dbReference>
<dbReference type="NCBIfam" id="TIGR01455">
    <property type="entry name" value="glmM"/>
    <property type="match status" value="1"/>
</dbReference>
<dbReference type="Pfam" id="PF02878">
    <property type="entry name" value="PGM_PMM_I"/>
    <property type="match status" value="1"/>
</dbReference>
<comment type="function">
    <text evidence="9 11">Catalyzes the conversion of glucosamine-6-phosphate to glucosamine-1-phosphate.</text>
</comment>
<dbReference type="GO" id="GO:0005829">
    <property type="term" value="C:cytosol"/>
    <property type="evidence" value="ECO:0007669"/>
    <property type="project" value="TreeGrafter"/>
</dbReference>
<feature type="domain" description="Alpha-D-phosphohexomutase alpha/beta/alpha" evidence="13">
    <location>
        <begin position="14"/>
        <end position="147"/>
    </location>
</feature>
<keyword evidence="4 9" id="KW-0460">Magnesium</keyword>
<dbReference type="InterPro" id="IPR005845">
    <property type="entry name" value="A-D-PHexomutase_a/b/a-II"/>
</dbReference>
<dbReference type="InterPro" id="IPR005846">
    <property type="entry name" value="A-D-PHexomutase_a/b/a-III"/>
</dbReference>
<dbReference type="FunFam" id="3.30.310.50:FF:000001">
    <property type="entry name" value="Phosphoglucosamine mutase"/>
    <property type="match status" value="1"/>
</dbReference>
<organism evidence="16 17">
    <name type="scientific">Streptococcus equi subsp. equi</name>
    <dbReference type="NCBI Taxonomy" id="148942"/>
    <lineage>
        <taxon>Bacteria</taxon>
        <taxon>Bacillati</taxon>
        <taxon>Bacillota</taxon>
        <taxon>Bacilli</taxon>
        <taxon>Lactobacillales</taxon>
        <taxon>Streptococcaceae</taxon>
        <taxon>Streptococcus</taxon>
    </lineage>
</organism>
<dbReference type="HAMAP" id="MF_01554_B">
    <property type="entry name" value="GlmM_B"/>
    <property type="match status" value="1"/>
</dbReference>
<evidence type="ECO:0000256" key="11">
    <source>
        <dbReference type="RuleBase" id="RU004327"/>
    </source>
</evidence>
<comment type="cofactor">
    <cofactor evidence="9">
        <name>Mg(2+)</name>
        <dbReference type="ChEBI" id="CHEBI:18420"/>
    </cofactor>
    <text evidence="9">Binds 1 Mg(2+) ion per subunit.</text>
</comment>
<dbReference type="InterPro" id="IPR005843">
    <property type="entry name" value="A-D-PHexomutase_C"/>
</dbReference>
<dbReference type="PROSITE" id="PS00710">
    <property type="entry name" value="PGM_PMM"/>
    <property type="match status" value="1"/>
</dbReference>
<dbReference type="GO" id="GO:0000287">
    <property type="term" value="F:magnesium ion binding"/>
    <property type="evidence" value="ECO:0007669"/>
    <property type="project" value="UniProtKB-UniRule"/>
</dbReference>
<proteinExistence type="inferred from homology"/>
<evidence type="ECO:0000259" key="13">
    <source>
        <dbReference type="Pfam" id="PF02878"/>
    </source>
</evidence>
<comment type="PTM">
    <text evidence="9">Activated by phosphorylation.</text>
</comment>
<sequence>MEWRKRLADIIMGKYFGTDGVRGEANVELTPELAFKLGRFGGYVLSQHETERPRVFVARDTRISGEMLEAALIAGLLSVGIEVYKLGVLATPGVSYLVRTEKASAGVMISASHNPALDNGIKFFGSDGFKLADEQELEIEALLDAKEDLLPRPSAEGLGALVDYPEGLRKYERFLVTTGADLDGLKIALDTANGAASVSARNVFLDLNADITVIGENPNGLNINDGIGSTHPEKLQELVTETASDIGLAFDGDSDRLIAVDENGAIVDGDKIMFIIGKYLSEKGLLAKNTIVTTVMSNLGFHKALDSCGIHKKVTAVGDRYVVEEMRQFGYNLGGEQSGHVIIMDYNTTGDGQLTAVQLTKIMKETGKALSELASEVTIYPQKLVNIRVDNSMKERAMEVPAIAEVIAQMEGEMAGNGRILVRPSGTEPLLRVMAEAPSNEEVDYYVDTIAAVVRAEIGLD</sequence>
<feature type="binding site" description="via phosphate group" evidence="9">
    <location>
        <position position="112"/>
    </location>
    <ligand>
        <name>Mg(2+)</name>
        <dbReference type="ChEBI" id="CHEBI:18420"/>
    </ligand>
</feature>
<dbReference type="Pfam" id="PF02879">
    <property type="entry name" value="PGM_PMM_II"/>
    <property type="match status" value="1"/>
</dbReference>
<dbReference type="GO" id="GO:0006048">
    <property type="term" value="P:UDP-N-acetylglucosamine biosynthetic process"/>
    <property type="evidence" value="ECO:0007669"/>
    <property type="project" value="TreeGrafter"/>
</dbReference>
<dbReference type="GO" id="GO:0005975">
    <property type="term" value="P:carbohydrate metabolic process"/>
    <property type="evidence" value="ECO:0007669"/>
    <property type="project" value="InterPro"/>
</dbReference>
<dbReference type="InterPro" id="IPR050060">
    <property type="entry name" value="Phosphoglucosamine_mutase"/>
</dbReference>
<feature type="domain" description="Alpha-D-phosphohexomutase alpha/beta/alpha" evidence="15">
    <location>
        <begin position="268"/>
        <end position="376"/>
    </location>
</feature>
<evidence type="ECO:0000256" key="4">
    <source>
        <dbReference type="ARBA" id="ARBA00022842"/>
    </source>
</evidence>
<dbReference type="Gene3D" id="3.40.120.10">
    <property type="entry name" value="Alpha-D-Glucose-1,6-Bisphosphate, subunit A, domain 3"/>
    <property type="match status" value="3"/>
</dbReference>
<dbReference type="SUPFAM" id="SSF55957">
    <property type="entry name" value="Phosphoglucomutase, C-terminal domain"/>
    <property type="match status" value="1"/>
</dbReference>
<dbReference type="AlphaFoldDB" id="A0A380JQH2"/>
<dbReference type="FunFam" id="3.40.120.10:FF:000001">
    <property type="entry name" value="Phosphoglucosamine mutase"/>
    <property type="match status" value="1"/>
</dbReference>
<feature type="modified residue" description="Phosphoserine" evidence="9">
    <location>
        <position position="112"/>
    </location>
</feature>
<evidence type="ECO:0000256" key="7">
    <source>
        <dbReference type="ARBA" id="ARBA00066330"/>
    </source>
</evidence>
<protein>
    <recommendedName>
        <fullName evidence="8 9">Phosphoglucosamine mutase</fullName>
        <ecNumber evidence="7 9">5.4.2.10</ecNumber>
    </recommendedName>
</protein>
<keyword evidence="5 9" id="KW-0413">Isomerase</keyword>
<dbReference type="FunFam" id="3.40.120.10:FF:000002">
    <property type="entry name" value="Phosphoglucosamine mutase"/>
    <property type="match status" value="1"/>
</dbReference>
<evidence type="ECO:0000256" key="9">
    <source>
        <dbReference type="HAMAP-Rule" id="MF_01554"/>
    </source>
</evidence>
<comment type="similarity">
    <text evidence="1 9 10">Belongs to the phosphohexose mutase family.</text>
</comment>
<evidence type="ECO:0000259" key="15">
    <source>
        <dbReference type="Pfam" id="PF02880"/>
    </source>
</evidence>
<evidence type="ECO:0000256" key="2">
    <source>
        <dbReference type="ARBA" id="ARBA00022553"/>
    </source>
</evidence>
<dbReference type="Pfam" id="PF00408">
    <property type="entry name" value="PGM_PMM_IV"/>
    <property type="match status" value="1"/>
</dbReference>
<evidence type="ECO:0000256" key="6">
    <source>
        <dbReference type="ARBA" id="ARBA00050364"/>
    </source>
</evidence>
<dbReference type="PANTHER" id="PTHR42946:SF1">
    <property type="entry name" value="PHOSPHOGLUCOMUTASE (ALPHA-D-GLUCOSE-1,6-BISPHOSPHATE-DEPENDENT)"/>
    <property type="match status" value="1"/>
</dbReference>
<evidence type="ECO:0000256" key="1">
    <source>
        <dbReference type="ARBA" id="ARBA00010231"/>
    </source>
</evidence>
<keyword evidence="3 9" id="KW-0479">Metal-binding</keyword>
<dbReference type="GO" id="GO:0009252">
    <property type="term" value="P:peptidoglycan biosynthetic process"/>
    <property type="evidence" value="ECO:0007669"/>
    <property type="project" value="TreeGrafter"/>
</dbReference>
<dbReference type="EC" id="5.4.2.10" evidence="7 9"/>
<dbReference type="Proteomes" id="UP000254461">
    <property type="component" value="Unassembled WGS sequence"/>
</dbReference>
<name>A0A380JQH2_9STRE</name>
<dbReference type="InterPro" id="IPR005844">
    <property type="entry name" value="A-D-PHexomutase_a/b/a-I"/>
</dbReference>
<accession>A0A380JQH2</accession>
<evidence type="ECO:0000259" key="12">
    <source>
        <dbReference type="Pfam" id="PF00408"/>
    </source>
</evidence>
<feature type="binding site" evidence="9">
    <location>
        <position position="251"/>
    </location>
    <ligand>
        <name>Mg(2+)</name>
        <dbReference type="ChEBI" id="CHEBI:18420"/>
    </ligand>
</feature>
<dbReference type="InterPro" id="IPR016066">
    <property type="entry name" value="A-D-PHexomutase_CS"/>
</dbReference>
<feature type="active site" description="Phosphoserine intermediate" evidence="9">
    <location>
        <position position="112"/>
    </location>
</feature>
<evidence type="ECO:0000256" key="8">
    <source>
        <dbReference type="ARBA" id="ARBA00068193"/>
    </source>
</evidence>
<reference evidence="16 17" key="1">
    <citation type="submission" date="2018-06" db="EMBL/GenBank/DDBJ databases">
        <authorList>
            <consortium name="Pathogen Informatics"/>
            <person name="Doyle S."/>
        </authorList>
    </citation>
    <scope>NUCLEOTIDE SEQUENCE [LARGE SCALE GENOMIC DNA]</scope>
    <source>
        <strain evidence="16 17">NCTC12092</strain>
    </source>
</reference>
<keyword evidence="2 9" id="KW-0597">Phosphoprotein</keyword>
<dbReference type="CDD" id="cd05802">
    <property type="entry name" value="GlmM"/>
    <property type="match status" value="1"/>
</dbReference>
<dbReference type="InterPro" id="IPR005841">
    <property type="entry name" value="Alpha-D-phosphohexomutase_SF"/>
</dbReference>
<evidence type="ECO:0000313" key="16">
    <source>
        <dbReference type="EMBL" id="SUN46845.1"/>
    </source>
</evidence>
<evidence type="ECO:0000256" key="5">
    <source>
        <dbReference type="ARBA" id="ARBA00023235"/>
    </source>
</evidence>
<dbReference type="EMBL" id="UHFF01000002">
    <property type="protein sequence ID" value="SUN46845.1"/>
    <property type="molecule type" value="Genomic_DNA"/>
</dbReference>
<dbReference type="Gene3D" id="3.30.310.50">
    <property type="entry name" value="Alpha-D-phosphohexomutase, C-terminal domain"/>
    <property type="match status" value="1"/>
</dbReference>
<feature type="binding site" evidence="9">
    <location>
        <position position="253"/>
    </location>
    <ligand>
        <name>Mg(2+)</name>
        <dbReference type="ChEBI" id="CHEBI:18420"/>
    </ligand>
</feature>
<evidence type="ECO:0000259" key="14">
    <source>
        <dbReference type="Pfam" id="PF02879"/>
    </source>
</evidence>
<feature type="binding site" evidence="9">
    <location>
        <position position="255"/>
    </location>
    <ligand>
        <name>Mg(2+)</name>
        <dbReference type="ChEBI" id="CHEBI:18420"/>
    </ligand>
</feature>
<evidence type="ECO:0000256" key="10">
    <source>
        <dbReference type="RuleBase" id="RU004326"/>
    </source>
</evidence>
<dbReference type="InterPro" id="IPR016055">
    <property type="entry name" value="A-D-PHexomutase_a/b/a-I/II/III"/>
</dbReference>
<dbReference type="Pfam" id="PF02880">
    <property type="entry name" value="PGM_PMM_III"/>
    <property type="match status" value="1"/>
</dbReference>
<dbReference type="SUPFAM" id="SSF53738">
    <property type="entry name" value="Phosphoglucomutase, first 3 domains"/>
    <property type="match status" value="3"/>
</dbReference>
<feature type="domain" description="Alpha-D-phosphohexomutase C-terminal" evidence="12">
    <location>
        <begin position="384"/>
        <end position="452"/>
    </location>
</feature>
<evidence type="ECO:0000313" key="17">
    <source>
        <dbReference type="Proteomes" id="UP000254461"/>
    </source>
</evidence>
<gene>
    <name evidence="9 16" type="primary">glmM</name>
    <name evidence="16" type="ORF">NCTC12092_01215</name>
</gene>
<feature type="domain" description="Alpha-D-phosphohexomutase alpha/beta/alpha" evidence="14">
    <location>
        <begin position="183"/>
        <end position="264"/>
    </location>
</feature>
<dbReference type="InterPro" id="IPR036900">
    <property type="entry name" value="A-D-PHexomutase_C_sf"/>
</dbReference>
<dbReference type="InterPro" id="IPR006352">
    <property type="entry name" value="GlmM_bact"/>
</dbReference>